<dbReference type="InterPro" id="IPR058982">
    <property type="entry name" value="Beta-barrel_AprE"/>
</dbReference>
<evidence type="ECO:0000259" key="13">
    <source>
        <dbReference type="Pfam" id="PF26002"/>
    </source>
</evidence>
<keyword evidence="10" id="KW-0175">Coiled coil</keyword>
<dbReference type="EMBL" id="JABFTV010000007">
    <property type="protein sequence ID" value="MCE8025257.1"/>
    <property type="molecule type" value="Genomic_DNA"/>
</dbReference>
<dbReference type="NCBIfam" id="TIGR01843">
    <property type="entry name" value="type_I_hlyD"/>
    <property type="match status" value="1"/>
</dbReference>
<evidence type="ECO:0000256" key="2">
    <source>
        <dbReference type="ARBA" id="ARBA00009477"/>
    </source>
</evidence>
<dbReference type="Pfam" id="PF26002">
    <property type="entry name" value="Beta-barrel_AprE"/>
    <property type="match status" value="1"/>
</dbReference>
<evidence type="ECO:0000256" key="11">
    <source>
        <dbReference type="SAM" id="MobiDB-lite"/>
    </source>
</evidence>
<dbReference type="InterPro" id="IPR010129">
    <property type="entry name" value="T1SS_HlyD"/>
</dbReference>
<feature type="region of interest" description="Disordered" evidence="11">
    <location>
        <begin position="1"/>
        <end position="32"/>
    </location>
</feature>
<evidence type="ECO:0000256" key="4">
    <source>
        <dbReference type="ARBA" id="ARBA00022475"/>
    </source>
</evidence>
<evidence type="ECO:0000313" key="15">
    <source>
        <dbReference type="Proteomes" id="UP001320272"/>
    </source>
</evidence>
<keyword evidence="15" id="KW-1185">Reference proteome</keyword>
<evidence type="ECO:0000259" key="12">
    <source>
        <dbReference type="Pfam" id="PF25994"/>
    </source>
</evidence>
<evidence type="ECO:0000256" key="6">
    <source>
        <dbReference type="ARBA" id="ARBA00022692"/>
    </source>
</evidence>
<dbReference type="PANTHER" id="PTHR30386">
    <property type="entry name" value="MEMBRANE FUSION SUBUNIT OF EMRAB-TOLC MULTIDRUG EFFLUX PUMP"/>
    <property type="match status" value="1"/>
</dbReference>
<protein>
    <recommendedName>
        <fullName evidence="9">Membrane fusion protein (MFP) family protein</fullName>
    </recommendedName>
</protein>
<evidence type="ECO:0000256" key="8">
    <source>
        <dbReference type="ARBA" id="ARBA00023136"/>
    </source>
</evidence>
<dbReference type="Gene3D" id="2.40.50.100">
    <property type="match status" value="1"/>
</dbReference>
<evidence type="ECO:0000256" key="7">
    <source>
        <dbReference type="ARBA" id="ARBA00022989"/>
    </source>
</evidence>
<comment type="caution">
    <text evidence="14">The sequence shown here is derived from an EMBL/GenBank/DDBJ whole genome shotgun (WGS) entry which is preliminary data.</text>
</comment>
<feature type="coiled-coil region" evidence="10">
    <location>
        <begin position="239"/>
        <end position="273"/>
    </location>
</feature>
<dbReference type="PRINTS" id="PR01490">
    <property type="entry name" value="RTXTOXIND"/>
</dbReference>
<dbReference type="InterPro" id="IPR006144">
    <property type="entry name" value="Secretion_HlyD_CS"/>
</dbReference>
<evidence type="ECO:0000256" key="3">
    <source>
        <dbReference type="ARBA" id="ARBA00022448"/>
    </source>
</evidence>
<comment type="subcellular location">
    <subcellularLocation>
        <location evidence="1 9">Cell inner membrane</location>
        <topology evidence="1 9">Single-pass membrane protein</topology>
    </subcellularLocation>
</comment>
<proteinExistence type="inferred from homology"/>
<organism evidence="14 15">
    <name type="scientific">Billgrantia aerodenitrificans</name>
    <dbReference type="NCBI Taxonomy" id="2733483"/>
    <lineage>
        <taxon>Bacteria</taxon>
        <taxon>Pseudomonadati</taxon>
        <taxon>Pseudomonadota</taxon>
        <taxon>Gammaproteobacteria</taxon>
        <taxon>Oceanospirillales</taxon>
        <taxon>Halomonadaceae</taxon>
        <taxon>Billgrantia</taxon>
    </lineage>
</organism>
<keyword evidence="5 9" id="KW-0997">Cell inner membrane</keyword>
<comment type="similarity">
    <text evidence="2 9">Belongs to the membrane fusion protein (MFP) (TC 8.A.1) family.</text>
</comment>
<dbReference type="SUPFAM" id="SSF111369">
    <property type="entry name" value="HlyD-like secretion proteins"/>
    <property type="match status" value="1"/>
</dbReference>
<dbReference type="InterPro" id="IPR050739">
    <property type="entry name" value="MFP"/>
</dbReference>
<evidence type="ECO:0000256" key="9">
    <source>
        <dbReference type="RuleBase" id="RU365093"/>
    </source>
</evidence>
<evidence type="ECO:0000313" key="14">
    <source>
        <dbReference type="EMBL" id="MCE8025257.1"/>
    </source>
</evidence>
<dbReference type="PANTHER" id="PTHR30386:SF17">
    <property type="entry name" value="ALKALINE PROTEASE SECRETION PROTEIN APRE"/>
    <property type="match status" value="1"/>
</dbReference>
<evidence type="ECO:0000256" key="10">
    <source>
        <dbReference type="SAM" id="Coils"/>
    </source>
</evidence>
<feature type="domain" description="AprE-like beta-barrel" evidence="13">
    <location>
        <begin position="344"/>
        <end position="433"/>
    </location>
</feature>
<name>A0ABS9ATQ1_9GAMM</name>
<accession>A0ABS9ATQ1</accession>
<evidence type="ECO:0000256" key="1">
    <source>
        <dbReference type="ARBA" id="ARBA00004377"/>
    </source>
</evidence>
<keyword evidence="7 9" id="KW-1133">Transmembrane helix</keyword>
<dbReference type="RefSeq" id="WP_234254370.1">
    <property type="nucleotide sequence ID" value="NZ_JABFTV010000007.1"/>
</dbReference>
<feature type="transmembrane region" description="Helical" evidence="9">
    <location>
        <begin position="40"/>
        <end position="58"/>
    </location>
</feature>
<keyword evidence="8 9" id="KW-0472">Membrane</keyword>
<keyword evidence="4 9" id="KW-1003">Cell membrane</keyword>
<gene>
    <name evidence="14" type="ORF">HOP59_14095</name>
</gene>
<dbReference type="Pfam" id="PF25994">
    <property type="entry name" value="HH_AprE"/>
    <property type="match status" value="1"/>
</dbReference>
<dbReference type="PROSITE" id="PS00543">
    <property type="entry name" value="HLYD_FAMILY"/>
    <property type="match status" value="1"/>
</dbReference>
<sequence>MMPPTDAARGVEPGPAFSSTSRDTPDWQAMAQRRRRPRRLGGWLLLTGFVSFVVWAALAPLDNGVAVPATVVVSGNRQAVEHPSGGIVERLWVREGDRVTQGQVLVSLDATRHASEVDVLSGQYSATLAEIARLEAERDGLVSIEFPAELTAQADPELLTVLALHRQLFESRQASLASELAGLDASLAGQRAQASGLEASLTQKRLRLALLGEQRDNLRGLAEEGYIPRNRLLEIESQYAQLQGELVADRGTLEQTERQIDELSLRMTQRREEYQRDVREALTQARSRMRELAGRLTSAEFELAHTQLRAPTAGIVVGLAQHTEGGVVAPGGRLMEIVPEHEPLLVEGQLPVEHIDRVHAGLSVELAFTAFERSTTPRVPGKVAQVSADRLVDERSGEPYYRVQVEVAAQALEGLGSDVLRAGMPVEAFVRTGERTLLNYLFKPLLDRARTAWGDA</sequence>
<dbReference type="InterPro" id="IPR058781">
    <property type="entry name" value="HH_AprE-like"/>
</dbReference>
<dbReference type="Proteomes" id="UP001320272">
    <property type="component" value="Unassembled WGS sequence"/>
</dbReference>
<dbReference type="Gene3D" id="2.40.30.170">
    <property type="match status" value="1"/>
</dbReference>
<feature type="domain" description="AprE-like long alpha-helical hairpin" evidence="12">
    <location>
        <begin position="115"/>
        <end position="300"/>
    </location>
</feature>
<keyword evidence="6 9" id="KW-0812">Transmembrane</keyword>
<reference evidence="14 15" key="1">
    <citation type="journal article" date="2021" name="Front. Microbiol.">
        <title>Aerobic Denitrification and Heterotrophic Sulfur Oxidation in the Genus Halomonas Revealed by Six Novel Species Characterizations and Genome-Based Analysis.</title>
        <authorList>
            <person name="Wang L."/>
            <person name="Shao Z."/>
        </authorList>
    </citation>
    <scope>NUCLEOTIDE SEQUENCE [LARGE SCALE GENOMIC DNA]</scope>
    <source>
        <strain evidence="14 15">MCCC 1A11058</strain>
    </source>
</reference>
<evidence type="ECO:0000256" key="5">
    <source>
        <dbReference type="ARBA" id="ARBA00022519"/>
    </source>
</evidence>
<keyword evidence="3 9" id="KW-0813">Transport</keyword>